<protein>
    <submittedName>
        <fullName evidence="2">TniQ family protein</fullName>
    </submittedName>
</protein>
<sequence>MADPSVDLPDLPLPFAVTPISGESLASWLARLASAYGLSARALRSTVKRWCCELTDPINLSDLQQAPEPLITILATRVGLAPSQLQPLLLPQRYAASFDTQPTSSTQRPRSFSAHASWVLPGGAAVYCPQCLSEDDTPFFRRAWRLRVTTVCPVHGIPLRERCPHCSEVTGRFNSEHGPGGCRLCDVCGSDLCGPVSTGRPKACHSTANLLVDAVLLQQTSIDQVGRGWSTALNCWDFAGAFLDWMSLIGIETINRFLVSGRPLPKTMTWGAANLRQRSAFVESFHCFVSLNVDQKLKIITELSAQAQLDFFQCMALHHRIGRTFTLDHDPWQGLAHSTFHPAGFSIVLSLGQRVSVEGMSAEAHLVYAGWHTHQETGEQYHVGSTDNLQDAMARCAAEHQERCAGLSPPFEARPSNHRISACPRCMSLYSVTASVVPLVKPVLSTGAS</sequence>
<accession>A0ABW1DMQ0</accession>
<dbReference type="RefSeq" id="WP_380050185.1">
    <property type="nucleotide sequence ID" value="NZ_JBHSOH010000016.1"/>
</dbReference>
<reference evidence="3" key="1">
    <citation type="journal article" date="2019" name="Int. J. Syst. Evol. Microbiol.">
        <title>The Global Catalogue of Microorganisms (GCM) 10K type strain sequencing project: providing services to taxonomists for standard genome sequencing and annotation.</title>
        <authorList>
            <consortium name="The Broad Institute Genomics Platform"/>
            <consortium name="The Broad Institute Genome Sequencing Center for Infectious Disease"/>
            <person name="Wu L."/>
            <person name="Ma J."/>
        </authorList>
    </citation>
    <scope>NUCLEOTIDE SEQUENCE [LARGE SCALE GENOMIC DNA]</scope>
    <source>
        <strain evidence="3">CGMCC 1.15053</strain>
    </source>
</reference>
<name>A0ABW1DMQ0_9DEIO</name>
<evidence type="ECO:0000313" key="3">
    <source>
        <dbReference type="Proteomes" id="UP001595979"/>
    </source>
</evidence>
<dbReference type="Pfam" id="PF06527">
    <property type="entry name" value="TniQ"/>
    <property type="match status" value="1"/>
</dbReference>
<dbReference type="InterPro" id="IPR009492">
    <property type="entry name" value="TniQ"/>
</dbReference>
<proteinExistence type="predicted"/>
<dbReference type="EMBL" id="JBHSOH010000016">
    <property type="protein sequence ID" value="MFC5849243.1"/>
    <property type="molecule type" value="Genomic_DNA"/>
</dbReference>
<organism evidence="2 3">
    <name type="scientific">Deinococcus petrolearius</name>
    <dbReference type="NCBI Taxonomy" id="1751295"/>
    <lineage>
        <taxon>Bacteria</taxon>
        <taxon>Thermotogati</taxon>
        <taxon>Deinococcota</taxon>
        <taxon>Deinococci</taxon>
        <taxon>Deinococcales</taxon>
        <taxon>Deinococcaceae</taxon>
        <taxon>Deinococcus</taxon>
    </lineage>
</organism>
<feature type="domain" description="TniQ" evidence="1">
    <location>
        <begin position="14"/>
        <end position="159"/>
    </location>
</feature>
<keyword evidence="3" id="KW-1185">Reference proteome</keyword>
<dbReference type="Proteomes" id="UP001595979">
    <property type="component" value="Unassembled WGS sequence"/>
</dbReference>
<evidence type="ECO:0000313" key="2">
    <source>
        <dbReference type="EMBL" id="MFC5849243.1"/>
    </source>
</evidence>
<gene>
    <name evidence="2" type="ORF">ACFPQ6_13090</name>
</gene>
<comment type="caution">
    <text evidence="2">The sequence shown here is derived from an EMBL/GenBank/DDBJ whole genome shotgun (WGS) entry which is preliminary data.</text>
</comment>
<evidence type="ECO:0000259" key="1">
    <source>
        <dbReference type="Pfam" id="PF06527"/>
    </source>
</evidence>